<dbReference type="EMBL" id="BAYX01000001">
    <property type="protein sequence ID" value="GAJ90616.1"/>
    <property type="molecule type" value="Genomic_DNA"/>
</dbReference>
<evidence type="ECO:0000313" key="1">
    <source>
        <dbReference type="EMBL" id="GAJ90616.1"/>
    </source>
</evidence>
<dbReference type="Proteomes" id="UP000026941">
    <property type="component" value="Unassembled WGS sequence"/>
</dbReference>
<gene>
    <name evidence="1" type="ORF">RRH01S_01_00800</name>
</gene>
<accession>A0AA87PUH7</accession>
<evidence type="ECO:0000313" key="2">
    <source>
        <dbReference type="Proteomes" id="UP000026941"/>
    </source>
</evidence>
<sequence>MGEWWRIYDLDMAGIDLIRENGTFGGEFDLPVWAGDDIKLHISKIAYSIP</sequence>
<name>A0AA87PUH7_RHIRH</name>
<reference evidence="1 2" key="1">
    <citation type="submission" date="2014-05" db="EMBL/GenBank/DDBJ databases">
        <title>Whole genome shotgun sequence of Rhizobium rhizogenes NBRC 13257.</title>
        <authorList>
            <person name="Katano-Makiyama Y."/>
            <person name="Hosoyama A."/>
            <person name="Hashimoto M."/>
            <person name="Hosoyama Y."/>
            <person name="Noguchi M."/>
            <person name="Tsuchikane K."/>
            <person name="Kimura A."/>
            <person name="Ohji S."/>
            <person name="Ichikawa N."/>
            <person name="Yamazoe A."/>
            <person name="Fujita N."/>
        </authorList>
    </citation>
    <scope>NUCLEOTIDE SEQUENCE [LARGE SCALE GENOMIC DNA]</scope>
    <source>
        <strain evidence="1 2">NBRC 13257</strain>
    </source>
</reference>
<proteinExistence type="predicted"/>
<protein>
    <submittedName>
        <fullName evidence="1">Uncharacterized protein</fullName>
    </submittedName>
</protein>
<comment type="caution">
    <text evidence="1">The sequence shown here is derived from an EMBL/GenBank/DDBJ whole genome shotgun (WGS) entry which is preliminary data.</text>
</comment>
<organism evidence="1 2">
    <name type="scientific">Rhizobium rhizogenes NBRC 13257</name>
    <dbReference type="NCBI Taxonomy" id="1220581"/>
    <lineage>
        <taxon>Bacteria</taxon>
        <taxon>Pseudomonadati</taxon>
        <taxon>Pseudomonadota</taxon>
        <taxon>Alphaproteobacteria</taxon>
        <taxon>Hyphomicrobiales</taxon>
        <taxon>Rhizobiaceae</taxon>
        <taxon>Rhizobium/Agrobacterium group</taxon>
        <taxon>Rhizobium</taxon>
    </lineage>
</organism>
<dbReference type="AlphaFoldDB" id="A0AA87PUH7"/>